<name>A0A4T0WZ62_9ASCO</name>
<dbReference type="Pfam" id="PF01715">
    <property type="entry name" value="IPPT"/>
    <property type="match status" value="1"/>
</dbReference>
<keyword evidence="9" id="KW-1185">Reference proteome</keyword>
<evidence type="ECO:0000256" key="5">
    <source>
        <dbReference type="PIRNR" id="PIRNR039110"/>
    </source>
</evidence>
<reference evidence="8 9" key="1">
    <citation type="journal article" date="2019" name="Front. Genet.">
        <title>Whole-Genome Sequencing of the Opportunistic Yeast Pathogen Candida inconspicua Uncovers Its Hybrid Origin.</title>
        <authorList>
            <person name="Mixao V."/>
            <person name="Hansen A.P."/>
            <person name="Saus E."/>
            <person name="Boekhout T."/>
            <person name="Lass-Florl C."/>
            <person name="Gabaldon T."/>
        </authorList>
    </citation>
    <scope>NUCLEOTIDE SEQUENCE [LARGE SCALE GENOMIC DNA]</scope>
    <source>
        <strain evidence="8 9">CBS 180</strain>
    </source>
</reference>
<keyword evidence="2 5" id="KW-0808">Transferase</keyword>
<dbReference type="InterPro" id="IPR039657">
    <property type="entry name" value="Dimethylallyltransferase"/>
</dbReference>
<dbReference type="Proteomes" id="UP000307173">
    <property type="component" value="Unassembled WGS sequence"/>
</dbReference>
<comment type="similarity">
    <text evidence="1 5 7">Belongs to the IPP transferase family.</text>
</comment>
<dbReference type="Gene3D" id="1.10.20.140">
    <property type="match status" value="1"/>
</dbReference>
<dbReference type="PANTHER" id="PTHR11088:SF89">
    <property type="entry name" value="TRNA DIMETHYLALLYLTRANSFERASE"/>
    <property type="match status" value="1"/>
</dbReference>
<dbReference type="HAMAP" id="MF_00185">
    <property type="entry name" value="IPP_trans"/>
    <property type="match status" value="1"/>
</dbReference>
<keyword evidence="3 5" id="KW-0547">Nucleotide-binding</keyword>
<evidence type="ECO:0000256" key="1">
    <source>
        <dbReference type="ARBA" id="ARBA00005842"/>
    </source>
</evidence>
<dbReference type="NCBIfam" id="TIGR00174">
    <property type="entry name" value="miaA"/>
    <property type="match status" value="1"/>
</dbReference>
<sequence>MNFKWFRRIKHAMQANKKVISIVGTTGVGKSQLSIDLATKFNGEIINADSMQMYVGLDQITNKHPISERNGVPHHVINHVKWNEKYYIHRFKKECEVAMQACWDKGKIPIIVGGTHYYLQSVLFENKTIGSSEEDDLDCNNLTDDQKRILDSSSDTVFEELKKVDPVIAMKFHPNDVRRIRRALEVFYVKGKRASDLYAEQRKISLEQGAALKYDTLFLWLYSKSPALDKRLDARVDKMMTQGGLKELCQLYEVFNNNVERDSGIWQVIGFKEFLPFLEKYGVKRLNEAQKDPVIMKTLLNDPEFILCTDEMKAGTRKYAKKQVKWIKNLLVPELQQEEIKFNKLYVLDASDLDIWDSAVQHRGFEIVDGFLNNKPISISEIPVTLSNESLIKQDKSSLDKTENWVHHTCDICKDKVTGKSLVFVGNQWEIHLKSKKHRYSLNKGKRKREYEEWLENKKNQECKSI</sequence>
<dbReference type="GO" id="GO:0005524">
    <property type="term" value="F:ATP binding"/>
    <property type="evidence" value="ECO:0007669"/>
    <property type="project" value="UniProtKB-UniRule"/>
</dbReference>
<evidence type="ECO:0000256" key="2">
    <source>
        <dbReference type="ARBA" id="ARBA00022679"/>
    </source>
</evidence>
<dbReference type="InterPro" id="IPR030666">
    <property type="entry name" value="IPP_transferase_euk"/>
</dbReference>
<dbReference type="AlphaFoldDB" id="A0A4T0WZ62"/>
<keyword evidence="5 6" id="KW-0819">tRNA processing</keyword>
<dbReference type="PIRSF" id="PIRSF039110">
    <property type="entry name" value="IPP_transferase"/>
    <property type="match status" value="1"/>
</dbReference>
<evidence type="ECO:0000256" key="6">
    <source>
        <dbReference type="RuleBase" id="RU003783"/>
    </source>
</evidence>
<comment type="catalytic activity">
    <reaction evidence="5 6">
        <text>adenosine(37) in tRNA + dimethylallyl diphosphate = N(6)-dimethylallyladenosine(37) in tRNA + diphosphate</text>
        <dbReference type="Rhea" id="RHEA:26482"/>
        <dbReference type="Rhea" id="RHEA-COMP:10162"/>
        <dbReference type="Rhea" id="RHEA-COMP:10375"/>
        <dbReference type="ChEBI" id="CHEBI:33019"/>
        <dbReference type="ChEBI" id="CHEBI:57623"/>
        <dbReference type="ChEBI" id="CHEBI:74411"/>
        <dbReference type="ChEBI" id="CHEBI:74415"/>
        <dbReference type="EC" id="2.5.1.75"/>
    </reaction>
</comment>
<comment type="caution">
    <text evidence="8">The sequence shown here is derived from an EMBL/GenBank/DDBJ whole genome shotgun (WGS) entry which is preliminary data.</text>
</comment>
<evidence type="ECO:0000256" key="4">
    <source>
        <dbReference type="ARBA" id="ARBA00022840"/>
    </source>
</evidence>
<evidence type="ECO:0000313" key="9">
    <source>
        <dbReference type="Proteomes" id="UP000307173"/>
    </source>
</evidence>
<dbReference type="InterPro" id="IPR018022">
    <property type="entry name" value="IPT"/>
</dbReference>
<dbReference type="EC" id="2.5.1.75" evidence="5 6"/>
<evidence type="ECO:0000256" key="7">
    <source>
        <dbReference type="RuleBase" id="RU003785"/>
    </source>
</evidence>
<dbReference type="Gene3D" id="3.30.160.60">
    <property type="entry name" value="Classic Zinc Finger"/>
    <property type="match status" value="1"/>
</dbReference>
<dbReference type="InterPro" id="IPR027417">
    <property type="entry name" value="P-loop_NTPase"/>
</dbReference>
<gene>
    <name evidence="8" type="ORF">CANINC_003350</name>
</gene>
<evidence type="ECO:0000256" key="3">
    <source>
        <dbReference type="ARBA" id="ARBA00022741"/>
    </source>
</evidence>
<dbReference type="PANTHER" id="PTHR11088">
    <property type="entry name" value="TRNA DIMETHYLALLYLTRANSFERASE"/>
    <property type="match status" value="1"/>
</dbReference>
<dbReference type="STRING" id="52247.A0A4T0WZ62"/>
<protein>
    <recommendedName>
        <fullName evidence="5 6">tRNA dimethylallyltransferase</fullName>
        <ecNumber evidence="5 6">2.5.1.75</ecNumber>
    </recommendedName>
</protein>
<dbReference type="EMBL" id="SELW01000541">
    <property type="protein sequence ID" value="TID22575.1"/>
    <property type="molecule type" value="Genomic_DNA"/>
</dbReference>
<dbReference type="GO" id="GO:0006400">
    <property type="term" value="P:tRNA modification"/>
    <property type="evidence" value="ECO:0007669"/>
    <property type="project" value="TreeGrafter"/>
</dbReference>
<organism evidence="8 9">
    <name type="scientific">Pichia inconspicua</name>
    <dbReference type="NCBI Taxonomy" id="52247"/>
    <lineage>
        <taxon>Eukaryota</taxon>
        <taxon>Fungi</taxon>
        <taxon>Dikarya</taxon>
        <taxon>Ascomycota</taxon>
        <taxon>Saccharomycotina</taxon>
        <taxon>Pichiomycetes</taxon>
        <taxon>Pichiales</taxon>
        <taxon>Pichiaceae</taxon>
        <taxon>Pichia</taxon>
    </lineage>
</organism>
<dbReference type="SUPFAM" id="SSF52540">
    <property type="entry name" value="P-loop containing nucleoside triphosphate hydrolases"/>
    <property type="match status" value="1"/>
</dbReference>
<accession>A0A4T0WZ62</accession>
<keyword evidence="4 5" id="KW-0067">ATP-binding</keyword>
<evidence type="ECO:0000313" key="8">
    <source>
        <dbReference type="EMBL" id="TID22575.1"/>
    </source>
</evidence>
<comment type="function">
    <text evidence="5">Catalyzes the transfer of a dimethylallyl group onto the adenine at position 37.</text>
</comment>
<dbReference type="Gene3D" id="3.40.50.300">
    <property type="entry name" value="P-loop containing nucleotide triphosphate hydrolases"/>
    <property type="match status" value="1"/>
</dbReference>
<proteinExistence type="inferred from homology"/>
<keyword evidence="5" id="KW-0963">Cytoplasm</keyword>
<dbReference type="GO" id="GO:0052381">
    <property type="term" value="F:tRNA dimethylallyltransferase activity"/>
    <property type="evidence" value="ECO:0007669"/>
    <property type="project" value="UniProtKB-UniRule"/>
</dbReference>
<dbReference type="OrthoDB" id="775260at2759"/>
<dbReference type="GO" id="GO:0005739">
    <property type="term" value="C:mitochondrion"/>
    <property type="evidence" value="ECO:0007669"/>
    <property type="project" value="TreeGrafter"/>
</dbReference>